<dbReference type="EMBL" id="MF994815">
    <property type="protein sequence ID" value="AVI07580.1"/>
    <property type="molecule type" value="Genomic_DNA"/>
</dbReference>
<name>A0A2L2Q977_9BETA</name>
<dbReference type="EMBL" id="MF994813">
    <property type="protein sequence ID" value="AVI07330.1"/>
    <property type="molecule type" value="Genomic_DNA"/>
</dbReference>
<reference evidence="2" key="1">
    <citation type="journal article" date="2018" name="J. Virol.">
        <title>Copy number heterogeneity, large origin tandem repeats, and interspecies recombination in HHV-6A and HHV-6B reference strains.</title>
        <authorList>
            <person name="Greninger A.L."/>
            <person name="Roychoudhury P."/>
            <person name="Makhsous N."/>
            <person name="Hanson D."/>
            <person name="Chase J."/>
            <person name="Krueger G."/>
            <person name="Xie H."/>
            <person name="Huang M.-L."/>
            <person name="Saunders L."/>
            <person name="Ablashi D."/>
            <person name="Koelle D.M."/>
            <person name="Cook L."/>
            <person name="Jerome K.R."/>
        </authorList>
    </citation>
    <scope>NUCLEOTIDE SEQUENCE</scope>
    <source>
        <strain evidence="1">ABI-HHV6A</strain>
        <strain evidence="2">CO1</strain>
    </source>
</reference>
<accession>A0A2L2Q977</accession>
<organism evidence="2">
    <name type="scientific">Human betaherpesvirus 6A</name>
    <dbReference type="NCBI Taxonomy" id="32603"/>
    <lineage>
        <taxon>Viruses</taxon>
        <taxon>Duplodnaviria</taxon>
        <taxon>Heunggongvirae</taxon>
        <taxon>Peploviricota</taxon>
        <taxon>Herviviricetes</taxon>
        <taxon>Herpesvirales</taxon>
        <taxon>Orthoherpesviridae</taxon>
        <taxon>Betaherpesvirinae</taxon>
        <taxon>Roseolovirus</taxon>
        <taxon>Roseolovirus humanbeta6a</taxon>
    </lineage>
</organism>
<proteinExistence type="predicted"/>
<evidence type="ECO:0000313" key="1">
    <source>
        <dbReference type="EMBL" id="AVI07330.1"/>
    </source>
</evidence>
<evidence type="ECO:0000313" key="2">
    <source>
        <dbReference type="EMBL" id="AVI07580.1"/>
    </source>
</evidence>
<protein>
    <submittedName>
        <fullName evidence="2">Uncharacterized protein</fullName>
    </submittedName>
</protein>
<sequence>MLFVNDYAETYCERFRILKFIKIITLKQWKRWSWTVKRVVVVGLNHICGNKKYSLHIVNVVVFFLSDLKWISEKTYSPASMRI</sequence>